<dbReference type="InterPro" id="IPR015500">
    <property type="entry name" value="Peptidase_S8_subtilisin-rel"/>
</dbReference>
<organism evidence="14 15">
    <name type="scientific">Stackebrandtia endophytica</name>
    <dbReference type="NCBI Taxonomy" id="1496996"/>
    <lineage>
        <taxon>Bacteria</taxon>
        <taxon>Bacillati</taxon>
        <taxon>Actinomycetota</taxon>
        <taxon>Actinomycetes</taxon>
        <taxon>Glycomycetales</taxon>
        <taxon>Glycomycetaceae</taxon>
        <taxon>Stackebrandtia</taxon>
    </lineage>
</organism>
<keyword evidence="15" id="KW-1185">Reference proteome</keyword>
<keyword evidence="3" id="KW-0964">Secreted</keyword>
<evidence type="ECO:0000256" key="8">
    <source>
        <dbReference type="PIRSR" id="PIRSR615500-1"/>
    </source>
</evidence>
<evidence type="ECO:0000256" key="3">
    <source>
        <dbReference type="ARBA" id="ARBA00022525"/>
    </source>
</evidence>
<gene>
    <name evidence="14" type="ORF">FB566_3333</name>
</gene>
<dbReference type="CDD" id="cd07487">
    <property type="entry name" value="Peptidases_S8_1"/>
    <property type="match status" value="1"/>
</dbReference>
<evidence type="ECO:0000256" key="7">
    <source>
        <dbReference type="ARBA" id="ARBA00022825"/>
    </source>
</evidence>
<dbReference type="SUPFAM" id="SSF52025">
    <property type="entry name" value="PA domain"/>
    <property type="match status" value="1"/>
</dbReference>
<feature type="chain" id="PRO_5021787755" evidence="11">
    <location>
        <begin position="36"/>
        <end position="1272"/>
    </location>
</feature>
<dbReference type="PANTHER" id="PTHR43806">
    <property type="entry name" value="PEPTIDASE S8"/>
    <property type="match status" value="1"/>
</dbReference>
<proteinExistence type="inferred from homology"/>
<dbReference type="InterPro" id="IPR013783">
    <property type="entry name" value="Ig-like_fold"/>
</dbReference>
<evidence type="ECO:0000256" key="11">
    <source>
        <dbReference type="SAM" id="SignalP"/>
    </source>
</evidence>
<name>A0A543AYW6_9ACTN</name>
<dbReference type="EMBL" id="VFOW01000001">
    <property type="protein sequence ID" value="TQL77766.1"/>
    <property type="molecule type" value="Genomic_DNA"/>
</dbReference>
<evidence type="ECO:0000256" key="1">
    <source>
        <dbReference type="ARBA" id="ARBA00011073"/>
    </source>
</evidence>
<dbReference type="Gene3D" id="3.40.50.200">
    <property type="entry name" value="Peptidase S8/S53 domain"/>
    <property type="match status" value="1"/>
</dbReference>
<dbReference type="Pfam" id="PF00082">
    <property type="entry name" value="Peptidase_S8"/>
    <property type="match status" value="1"/>
</dbReference>
<evidence type="ECO:0000259" key="12">
    <source>
        <dbReference type="Pfam" id="PF00082"/>
    </source>
</evidence>
<dbReference type="InterPro" id="IPR050131">
    <property type="entry name" value="Peptidase_S8_subtilisin-like"/>
</dbReference>
<dbReference type="Pfam" id="PF02225">
    <property type="entry name" value="PA"/>
    <property type="match status" value="1"/>
</dbReference>
<dbReference type="InterPro" id="IPR023828">
    <property type="entry name" value="Peptidase_S8_Ser-AS"/>
</dbReference>
<feature type="domain" description="Peptidase S8/S53" evidence="12">
    <location>
        <begin position="220"/>
        <end position="476"/>
    </location>
</feature>
<evidence type="ECO:0000259" key="13">
    <source>
        <dbReference type="Pfam" id="PF02225"/>
    </source>
</evidence>
<dbReference type="PROSITE" id="PS51892">
    <property type="entry name" value="SUBTILASE"/>
    <property type="match status" value="1"/>
</dbReference>
<feature type="domain" description="PA" evidence="13">
    <location>
        <begin position="817"/>
        <end position="898"/>
    </location>
</feature>
<evidence type="ECO:0000256" key="6">
    <source>
        <dbReference type="ARBA" id="ARBA00022801"/>
    </source>
</evidence>
<dbReference type="PROSITE" id="PS00138">
    <property type="entry name" value="SUBTILASE_SER"/>
    <property type="match status" value="1"/>
</dbReference>
<feature type="active site" description="Charge relay system" evidence="8 9">
    <location>
        <position position="261"/>
    </location>
</feature>
<comment type="caution">
    <text evidence="14">The sequence shown here is derived from an EMBL/GenBank/DDBJ whole genome shotgun (WGS) entry which is preliminary data.</text>
</comment>
<dbReference type="GO" id="GO:0005975">
    <property type="term" value="P:carbohydrate metabolic process"/>
    <property type="evidence" value="ECO:0007669"/>
    <property type="project" value="UniProtKB-ARBA"/>
</dbReference>
<dbReference type="InterPro" id="IPR000209">
    <property type="entry name" value="Peptidase_S8/S53_dom"/>
</dbReference>
<accession>A0A543AYW6</accession>
<dbReference type="InterPro" id="IPR023827">
    <property type="entry name" value="Peptidase_S8_Asp-AS"/>
</dbReference>
<evidence type="ECO:0000256" key="10">
    <source>
        <dbReference type="RuleBase" id="RU003355"/>
    </source>
</evidence>
<reference evidence="14 15" key="1">
    <citation type="submission" date="2019-06" db="EMBL/GenBank/DDBJ databases">
        <title>Sequencing the genomes of 1000 actinobacteria strains.</title>
        <authorList>
            <person name="Klenk H.-P."/>
        </authorList>
    </citation>
    <scope>NUCLEOTIDE SEQUENCE [LARGE SCALE GENOMIC DNA]</scope>
    <source>
        <strain evidence="14 15">DSM 45928</strain>
    </source>
</reference>
<evidence type="ECO:0000313" key="14">
    <source>
        <dbReference type="EMBL" id="TQL77766.1"/>
    </source>
</evidence>
<feature type="signal peptide" evidence="11">
    <location>
        <begin position="1"/>
        <end position="35"/>
    </location>
</feature>
<keyword evidence="2" id="KW-0134">Cell wall</keyword>
<evidence type="ECO:0000256" key="9">
    <source>
        <dbReference type="PROSITE-ProRule" id="PRU01240"/>
    </source>
</evidence>
<dbReference type="RefSeq" id="WP_170183325.1">
    <property type="nucleotide sequence ID" value="NZ_JBHTGS010000001.1"/>
</dbReference>
<dbReference type="InterPro" id="IPR046450">
    <property type="entry name" value="PA_dom_sf"/>
</dbReference>
<sequence>MKRRPRWVVRSTLAISASVVMTASLVVATSGQALADPTDDPNSPAFGADAPTDVTLITGDVAHVTTNLDGPPTVTVTPAPRADGSTPQFRVTTFDGEIHVHPSDVAPLIGQRFDPELFNITTLLDQGLDDLTSNVLPVIVEYGDEVSTRNAPFAGEQRELSSVNATAIAVDKTAGVSTGPTTLSSSGVDRVWLDRRIEAQLEYSTGQIGAPAAWDLGLDGSGIRVAVLDTGIDETHPDLSGSVVSHRNFTYEDTEGDLNGHGTHIAGTIGGDGSASDGQFQGVAPGVELVNAKVLDGNAGGYLSWLIEGMEWAVAQDVDVVNLSIGMRAGAPEAPLVTAAVDSLSAASGALFVVAAGNDGCTGCIGAPADAKSALTVGAVDRDDRLADFSSQGPTFLDFGMKPDISAPGVEITAPRAEGTGGDGDYAAMSGTSMATPHVVGAVALLAQQYPDLTAGELKALVMASAAPADDLFGQGTGRVDVAAALEQPLQPSLGSIDFGLFEDPPTQHDPVESTVTYRNETDAAITVDLTITAAVDGGGAADSLTVTPSELTVEPGESGEAEVRLDPTQLTDRGQYLGELTATTADGRRLVTTPVGFELGPIYHEVQIAAVARDGRDVRPHIPYLYNVDTGGYLRDYCEAEYYCLRVPQGTYSLAGFVNTYAPWVPDGEDPREGVLNTSLVAYPEFTVDEDMTIVMDARDAVEVTVDTPLHPDGKVNDSGALQMTWSRTSGNGEKVMDHFLGMPGGQLEQRFFMTPTEEVTIGEFSASTRWIVEAPAIAFDTGDDLELRPEYYRADWFSDNSWQFPTVEGSSKLQVVDAGDASEADLAGIKLNGALALVRRSDATTVLDQSNAAAAAGAAMVAIYNDQPGPSNQLGAAQGKLDVPTVRLSHEEGSALLDRLSGKKKVTVTASGTQQSPYRYDLVYLEDGAIPTDLAYTADAGSLATVKREFYALGDHNTFAEASSPFQPGADAVYTRKFPVTGAPRTRTDYYVGDERVTWKHDLTTPESAYNVLWPTDPGSPLVLISPWETYRAGDTTRHQWFRGPLAPGFNPERPATRDGDILTIPTTGMVDAAGNFTETPTSHFHVGIESQFVLSSGGEVIAETTNVPAGTILLPSAEATEYHLSYRVDNHSSWAELYTSTVTEWTITSAATSGPQAQPFMAVDYDFAVDQSNTLGRESKLANVFGLQIGHPGDLRIGVRQVRVDVSFDDGKRWEKAVAIPLLNGRYLVMASGSLLKFNDSGYLSVRTNATDARGNTVSQEIIRAVKLP</sequence>
<dbReference type="Gene3D" id="2.60.40.10">
    <property type="entry name" value="Immunoglobulins"/>
    <property type="match status" value="1"/>
</dbReference>
<dbReference type="PROSITE" id="PS00136">
    <property type="entry name" value="SUBTILASE_ASP"/>
    <property type="match status" value="1"/>
</dbReference>
<dbReference type="PROSITE" id="PS00137">
    <property type="entry name" value="SUBTILASE_HIS"/>
    <property type="match status" value="1"/>
</dbReference>
<evidence type="ECO:0000313" key="15">
    <source>
        <dbReference type="Proteomes" id="UP000317043"/>
    </source>
</evidence>
<evidence type="ECO:0000256" key="5">
    <source>
        <dbReference type="ARBA" id="ARBA00022729"/>
    </source>
</evidence>
<dbReference type="InterPro" id="IPR022398">
    <property type="entry name" value="Peptidase_S8_His-AS"/>
</dbReference>
<keyword evidence="5 11" id="KW-0732">Signal</keyword>
<dbReference type="InParanoid" id="A0A543AYW6"/>
<dbReference type="Gene3D" id="3.50.30.30">
    <property type="match status" value="1"/>
</dbReference>
<dbReference type="InterPro" id="IPR003137">
    <property type="entry name" value="PA_domain"/>
</dbReference>
<evidence type="ECO:0000256" key="4">
    <source>
        <dbReference type="ARBA" id="ARBA00022670"/>
    </source>
</evidence>
<keyword evidence="4 9" id="KW-0645">Protease</keyword>
<keyword evidence="6 9" id="KW-0378">Hydrolase</keyword>
<dbReference type="InterPro" id="IPR036852">
    <property type="entry name" value="Peptidase_S8/S53_dom_sf"/>
</dbReference>
<dbReference type="GO" id="GO:0004252">
    <property type="term" value="F:serine-type endopeptidase activity"/>
    <property type="evidence" value="ECO:0007669"/>
    <property type="project" value="UniProtKB-UniRule"/>
</dbReference>
<evidence type="ECO:0000256" key="2">
    <source>
        <dbReference type="ARBA" id="ARBA00022512"/>
    </source>
</evidence>
<dbReference type="GO" id="GO:0006508">
    <property type="term" value="P:proteolysis"/>
    <property type="evidence" value="ECO:0007669"/>
    <property type="project" value="UniProtKB-KW"/>
</dbReference>
<feature type="active site" description="Charge relay system" evidence="8 9">
    <location>
        <position position="433"/>
    </location>
</feature>
<protein>
    <submittedName>
        <fullName evidence="14">Subtilisin family serine protease</fullName>
    </submittedName>
</protein>
<dbReference type="Proteomes" id="UP000317043">
    <property type="component" value="Unassembled WGS sequence"/>
</dbReference>
<keyword evidence="7 9" id="KW-0720">Serine protease</keyword>
<dbReference type="PRINTS" id="PR00723">
    <property type="entry name" value="SUBTILISIN"/>
</dbReference>
<dbReference type="AlphaFoldDB" id="A0A543AYW6"/>
<dbReference type="SUPFAM" id="SSF52743">
    <property type="entry name" value="Subtilisin-like"/>
    <property type="match status" value="1"/>
</dbReference>
<feature type="active site" description="Charge relay system" evidence="8 9">
    <location>
        <position position="229"/>
    </location>
</feature>
<comment type="similarity">
    <text evidence="1 9 10">Belongs to the peptidase S8 family.</text>
</comment>
<dbReference type="PANTHER" id="PTHR43806:SF11">
    <property type="entry name" value="CEREVISIN-RELATED"/>
    <property type="match status" value="1"/>
</dbReference>